<accession>A0A4P6WY33</accession>
<keyword evidence="1" id="KW-0456">Lyase</keyword>
<evidence type="ECO:0000256" key="1">
    <source>
        <dbReference type="ARBA" id="ARBA00023239"/>
    </source>
</evidence>
<dbReference type="InterPro" id="IPR040523">
    <property type="entry name" value="AsnC_trans_reg2"/>
</dbReference>
<evidence type="ECO:0000256" key="5">
    <source>
        <dbReference type="ARBA" id="ARBA00048470"/>
    </source>
</evidence>
<feature type="domain" description="Siroheme decarboxylase NirL-like HTH" evidence="7">
    <location>
        <begin position="7"/>
        <end position="49"/>
    </location>
</feature>
<gene>
    <name evidence="8" type="ORF">HPF_07380</name>
</gene>
<dbReference type="GO" id="GO:0016829">
    <property type="term" value="F:lyase activity"/>
    <property type="evidence" value="ECO:0007669"/>
    <property type="project" value="UniProtKB-KW"/>
</dbReference>
<dbReference type="PANTHER" id="PTHR43413">
    <property type="entry name" value="TRANSCRIPTIONAL REGULATOR, ASNC FAMILY"/>
    <property type="match status" value="1"/>
</dbReference>
<comment type="catalytic activity">
    <reaction evidence="5">
        <text>siroheme + 2 H(+) = 12,18-didecarboxysiroheme + 2 CO2</text>
        <dbReference type="Rhea" id="RHEA:19093"/>
        <dbReference type="ChEBI" id="CHEBI:15378"/>
        <dbReference type="ChEBI" id="CHEBI:16526"/>
        <dbReference type="ChEBI" id="CHEBI:60052"/>
        <dbReference type="ChEBI" id="CHEBI:140497"/>
        <dbReference type="EC" id="4.1.1.111"/>
    </reaction>
</comment>
<proteinExistence type="inferred from homology"/>
<dbReference type="EMBL" id="CP037867">
    <property type="protein sequence ID" value="QBM27499.1"/>
    <property type="molecule type" value="Genomic_DNA"/>
</dbReference>
<comment type="pathway">
    <text evidence="2">Porphyrin-containing compound metabolism.</text>
</comment>
<dbReference type="KEGG" id="hpse:HPF_07380"/>
<dbReference type="Gene3D" id="3.30.70.3460">
    <property type="match status" value="1"/>
</dbReference>
<name>A0A4P6WY33_HYDPS</name>
<reference evidence="8 9" key="1">
    <citation type="submission" date="2019-03" db="EMBL/GenBank/DDBJ databases">
        <authorList>
            <person name="Sebastian G."/>
            <person name="Baumann P."/>
            <person name="Ruckert C."/>
            <person name="Kalinowski J."/>
            <person name="Nebel B."/>
            <person name="Takors R."/>
            <person name="Blombach B."/>
        </authorList>
    </citation>
    <scope>NUCLEOTIDE SEQUENCE [LARGE SCALE GENOMIC DNA]</scope>
    <source>
        <strain evidence="8 9">DSM 1084</strain>
    </source>
</reference>
<organism evidence="8 9">
    <name type="scientific">Hydrogenophaga pseudoflava</name>
    <name type="common">Pseudomonas carboxydoflava</name>
    <dbReference type="NCBI Taxonomy" id="47421"/>
    <lineage>
        <taxon>Bacteria</taxon>
        <taxon>Pseudomonadati</taxon>
        <taxon>Pseudomonadota</taxon>
        <taxon>Betaproteobacteria</taxon>
        <taxon>Burkholderiales</taxon>
        <taxon>Comamonadaceae</taxon>
        <taxon>Hydrogenophaga</taxon>
    </lineage>
</organism>
<keyword evidence="9" id="KW-1185">Reference proteome</keyword>
<evidence type="ECO:0000256" key="3">
    <source>
        <dbReference type="ARBA" id="ARBA00023457"/>
    </source>
</evidence>
<dbReference type="Proteomes" id="UP000293912">
    <property type="component" value="Chromosome"/>
</dbReference>
<sequence>MASPDDLRLIDRLHGGFPLCDRPFAEVAATLGCTEDMLIDRLQRLLAHGDLTRFGPLFQIERAGGRFVLAAMAVPEQRFETVAAQLGAMPEIAHNYRRESAHPDQPGATPLNMWFVIAVEHADQVDRVTQDIEAMTGLPVYAFPKEREFFVELRLPLLPGGHHVPG</sequence>
<dbReference type="PANTHER" id="PTHR43413:SF1">
    <property type="entry name" value="SIROHEME DECARBOXYLASE NIRL SUBUNIT"/>
    <property type="match status" value="1"/>
</dbReference>
<evidence type="ECO:0000256" key="2">
    <source>
        <dbReference type="ARBA" id="ARBA00023444"/>
    </source>
</evidence>
<dbReference type="InterPro" id="IPR050684">
    <property type="entry name" value="HTH-Siroheme_Decarb"/>
</dbReference>
<dbReference type="RefSeq" id="WP_127806818.1">
    <property type="nucleotide sequence ID" value="NZ_CP037867.1"/>
</dbReference>
<dbReference type="InterPro" id="IPR053953">
    <property type="entry name" value="NirdL-like_HTH"/>
</dbReference>
<comment type="similarity">
    <text evidence="3">Belongs to the Ahb/Nir family.</text>
</comment>
<evidence type="ECO:0000259" key="6">
    <source>
        <dbReference type="Pfam" id="PF17805"/>
    </source>
</evidence>
<feature type="domain" description="Siroheme decarboxylase AsnC-like ligand binding" evidence="6">
    <location>
        <begin position="68"/>
        <end position="149"/>
    </location>
</feature>
<protein>
    <recommendedName>
        <fullName evidence="4">siroheme decarboxylase</fullName>
        <ecNumber evidence="4">4.1.1.111</ecNumber>
    </recommendedName>
</protein>
<dbReference type="Pfam" id="PF22451">
    <property type="entry name" value="NirdL-like_HTH"/>
    <property type="match status" value="1"/>
</dbReference>
<evidence type="ECO:0000256" key="4">
    <source>
        <dbReference type="ARBA" id="ARBA00023471"/>
    </source>
</evidence>
<dbReference type="EC" id="4.1.1.111" evidence="4"/>
<dbReference type="AlphaFoldDB" id="A0A4P6WY33"/>
<evidence type="ECO:0000313" key="9">
    <source>
        <dbReference type="Proteomes" id="UP000293912"/>
    </source>
</evidence>
<evidence type="ECO:0000259" key="7">
    <source>
        <dbReference type="Pfam" id="PF22451"/>
    </source>
</evidence>
<evidence type="ECO:0000313" key="8">
    <source>
        <dbReference type="EMBL" id="QBM27499.1"/>
    </source>
</evidence>
<dbReference type="Pfam" id="PF17805">
    <property type="entry name" value="AsnC_trans_reg2"/>
    <property type="match status" value="1"/>
</dbReference>